<dbReference type="AlphaFoldDB" id="A0A7C4CAH7"/>
<dbReference type="EMBL" id="DSUT01000025">
    <property type="protein sequence ID" value="HGK27603.1"/>
    <property type="molecule type" value="Genomic_DNA"/>
</dbReference>
<feature type="transmembrane region" description="Helical" evidence="5">
    <location>
        <begin position="121"/>
        <end position="142"/>
    </location>
</feature>
<feature type="transmembrane region" description="Helical" evidence="5">
    <location>
        <begin position="419"/>
        <end position="439"/>
    </location>
</feature>
<keyword evidence="7" id="KW-0436">Ligase</keyword>
<organism evidence="7">
    <name type="scientific">candidate division WOR-3 bacterium</name>
    <dbReference type="NCBI Taxonomy" id="2052148"/>
    <lineage>
        <taxon>Bacteria</taxon>
        <taxon>Bacteria division WOR-3</taxon>
    </lineage>
</organism>
<dbReference type="GO" id="GO:0016020">
    <property type="term" value="C:membrane"/>
    <property type="evidence" value="ECO:0007669"/>
    <property type="project" value="UniProtKB-SubCell"/>
</dbReference>
<sequence length="498" mass="54488">MASRVDVVPVARLGGRSLLWFVLLELACMAGFLVFFATGNRTLAFVCLLGPLQLLAWVYLMRDAFWVLMFFNALVMLTPLELLQRNYVMFGLFPGTALLLGFIAATRFLQPGDSRPHRPPAVDFLPAAVLFLWVVLAAANALQTWGWKGWASTNMLFATAVALEAIVIGWSYATVPRNLVQLRRLVYVLIVSTAFAAAAVYLLPPPRGEGGLLGGKTVVTPFGEASLNAFGTVLAAMSAMLVGLLVFEERVMARVLQVLLLVLFVVTMVLSKSRGAWFGFGIALLYVLLVSRSRRLLLVIALALIVVLSVDVLRRVLLVRVAETSARDSSLMGRLVLWFYGWRVVRDNWLLGVGMDYFRAIKHHYGFPSPYGMVSLRYNSHNLFLEILANLGVVGFGATILMLGGALRRVLAKQVRRDHAGRGLALGIGAALVALLMHGLWDAVIWQPGVVMLFAILVGLASSLYYLIIAQTAERVDSAVSTGDRPRSQSAVADSRIP</sequence>
<feature type="transmembrane region" description="Helical" evidence="5">
    <location>
        <begin position="154"/>
        <end position="173"/>
    </location>
</feature>
<feature type="transmembrane region" description="Helical" evidence="5">
    <location>
        <begin position="276"/>
        <end position="291"/>
    </location>
</feature>
<reference evidence="7" key="1">
    <citation type="journal article" date="2020" name="mSystems">
        <title>Genome- and Community-Level Interaction Insights into Carbon Utilization and Element Cycling Functions of Hydrothermarchaeota in Hydrothermal Sediment.</title>
        <authorList>
            <person name="Zhou Z."/>
            <person name="Liu Y."/>
            <person name="Xu W."/>
            <person name="Pan J."/>
            <person name="Luo Z.H."/>
            <person name="Li M."/>
        </authorList>
    </citation>
    <scope>NUCLEOTIDE SEQUENCE [LARGE SCALE GENOMIC DNA]</scope>
    <source>
        <strain evidence="7">SpSt-488</strain>
    </source>
</reference>
<evidence type="ECO:0000256" key="1">
    <source>
        <dbReference type="ARBA" id="ARBA00004141"/>
    </source>
</evidence>
<dbReference type="Pfam" id="PF04932">
    <property type="entry name" value="Wzy_C"/>
    <property type="match status" value="1"/>
</dbReference>
<feature type="transmembrane region" description="Helical" evidence="5">
    <location>
        <begin position="254"/>
        <end position="270"/>
    </location>
</feature>
<evidence type="ECO:0000259" key="6">
    <source>
        <dbReference type="Pfam" id="PF04932"/>
    </source>
</evidence>
<accession>A0A7C4CAH7</accession>
<feature type="domain" description="O-antigen ligase-related" evidence="6">
    <location>
        <begin position="259"/>
        <end position="397"/>
    </location>
</feature>
<proteinExistence type="predicted"/>
<dbReference type="InterPro" id="IPR051533">
    <property type="entry name" value="WaaL-like"/>
</dbReference>
<evidence type="ECO:0000256" key="2">
    <source>
        <dbReference type="ARBA" id="ARBA00022692"/>
    </source>
</evidence>
<feature type="transmembrane region" description="Helical" evidence="5">
    <location>
        <begin position="445"/>
        <end position="468"/>
    </location>
</feature>
<feature type="transmembrane region" description="Helical" evidence="5">
    <location>
        <begin position="43"/>
        <end position="60"/>
    </location>
</feature>
<comment type="subcellular location">
    <subcellularLocation>
        <location evidence="1">Membrane</location>
        <topology evidence="1">Multi-pass membrane protein</topology>
    </subcellularLocation>
</comment>
<evidence type="ECO:0000256" key="3">
    <source>
        <dbReference type="ARBA" id="ARBA00022989"/>
    </source>
</evidence>
<feature type="transmembrane region" description="Helical" evidence="5">
    <location>
        <begin position="185"/>
        <end position="205"/>
    </location>
</feature>
<keyword evidence="2 5" id="KW-0812">Transmembrane</keyword>
<evidence type="ECO:0000313" key="7">
    <source>
        <dbReference type="EMBL" id="HGK27603.1"/>
    </source>
</evidence>
<keyword evidence="4 5" id="KW-0472">Membrane</keyword>
<feature type="transmembrane region" description="Helical" evidence="5">
    <location>
        <begin position="18"/>
        <end position="37"/>
    </location>
</feature>
<dbReference type="InterPro" id="IPR007016">
    <property type="entry name" value="O-antigen_ligase-rel_domated"/>
</dbReference>
<protein>
    <submittedName>
        <fullName evidence="7">O-antigen ligase family protein</fullName>
    </submittedName>
</protein>
<dbReference type="PANTHER" id="PTHR37422">
    <property type="entry name" value="TEICHURONIC ACID BIOSYNTHESIS PROTEIN TUAE"/>
    <property type="match status" value="1"/>
</dbReference>
<keyword evidence="3 5" id="KW-1133">Transmembrane helix</keyword>
<dbReference type="GO" id="GO:0016874">
    <property type="term" value="F:ligase activity"/>
    <property type="evidence" value="ECO:0007669"/>
    <property type="project" value="UniProtKB-KW"/>
</dbReference>
<dbReference type="PANTHER" id="PTHR37422:SF13">
    <property type="entry name" value="LIPOPOLYSACCHARIDE BIOSYNTHESIS PROTEIN PA4999-RELATED"/>
    <property type="match status" value="1"/>
</dbReference>
<comment type="caution">
    <text evidence="7">The sequence shown here is derived from an EMBL/GenBank/DDBJ whole genome shotgun (WGS) entry which is preliminary data.</text>
</comment>
<gene>
    <name evidence="7" type="ORF">ENS41_01430</name>
</gene>
<feature type="transmembrane region" description="Helical" evidence="5">
    <location>
        <begin position="225"/>
        <end position="247"/>
    </location>
</feature>
<name>A0A7C4CAH7_UNCW3</name>
<feature type="transmembrane region" description="Helical" evidence="5">
    <location>
        <begin position="383"/>
        <end position="407"/>
    </location>
</feature>
<evidence type="ECO:0000256" key="4">
    <source>
        <dbReference type="ARBA" id="ARBA00023136"/>
    </source>
</evidence>
<evidence type="ECO:0000256" key="5">
    <source>
        <dbReference type="SAM" id="Phobius"/>
    </source>
</evidence>
<feature type="transmembrane region" description="Helical" evidence="5">
    <location>
        <begin position="88"/>
        <end position="109"/>
    </location>
</feature>
<feature type="transmembrane region" description="Helical" evidence="5">
    <location>
        <begin position="296"/>
        <end position="317"/>
    </location>
</feature>